<sequence length="227" mass="24278">MVFCDGFESQTSTTPSGRWSVVTPDCSGTGSATITTAQQHAGTESLQIDGRGTYCDHVFADDLTDMAAASPTWYVRFWMKHTTPLPTNHTTFLALNDAAHNNTDLRLGAQNGALVWNRESDDATLPAQSPAGVAQSVVVPTGAWECLEFAVDGASGQIHTWFNGTAVPGLTADSVSTPDVDDQWLAGAGASWRPRLTDLKLGWEDYSSGDDTLWFDDVALSTSRIGC</sequence>
<dbReference type="InterPro" id="IPR048955">
    <property type="entry name" value="Cip1-like_core"/>
</dbReference>
<feature type="domain" description="Cip1-like core" evidence="1">
    <location>
        <begin position="7"/>
        <end position="222"/>
    </location>
</feature>
<dbReference type="SUPFAM" id="SSF49899">
    <property type="entry name" value="Concanavalin A-like lectins/glucanases"/>
    <property type="match status" value="1"/>
</dbReference>
<accession>A0ABN2TEJ9</accession>
<evidence type="ECO:0000259" key="1">
    <source>
        <dbReference type="Pfam" id="PF21340"/>
    </source>
</evidence>
<dbReference type="Pfam" id="PF21340">
    <property type="entry name" value="Polysacc_lyase-like"/>
    <property type="match status" value="1"/>
</dbReference>
<evidence type="ECO:0000313" key="3">
    <source>
        <dbReference type="Proteomes" id="UP001499854"/>
    </source>
</evidence>
<dbReference type="InterPro" id="IPR013320">
    <property type="entry name" value="ConA-like_dom_sf"/>
</dbReference>
<evidence type="ECO:0000313" key="2">
    <source>
        <dbReference type="EMBL" id="GAA2006077.1"/>
    </source>
</evidence>
<protein>
    <recommendedName>
        <fullName evidence="1">Cip1-like core domain-containing protein</fullName>
    </recommendedName>
</protein>
<comment type="caution">
    <text evidence="2">The sequence shown here is derived from an EMBL/GenBank/DDBJ whole genome shotgun (WGS) entry which is preliminary data.</text>
</comment>
<organism evidence="2 3">
    <name type="scientific">Catenulispora subtropica</name>
    <dbReference type="NCBI Taxonomy" id="450798"/>
    <lineage>
        <taxon>Bacteria</taxon>
        <taxon>Bacillati</taxon>
        <taxon>Actinomycetota</taxon>
        <taxon>Actinomycetes</taxon>
        <taxon>Catenulisporales</taxon>
        <taxon>Catenulisporaceae</taxon>
        <taxon>Catenulispora</taxon>
    </lineage>
</organism>
<dbReference type="Gene3D" id="2.60.120.200">
    <property type="match status" value="1"/>
</dbReference>
<gene>
    <name evidence="2" type="ORF">GCM10009838_85420</name>
</gene>
<dbReference type="Proteomes" id="UP001499854">
    <property type="component" value="Unassembled WGS sequence"/>
</dbReference>
<reference evidence="2 3" key="1">
    <citation type="journal article" date="2019" name="Int. J. Syst. Evol. Microbiol.">
        <title>The Global Catalogue of Microorganisms (GCM) 10K type strain sequencing project: providing services to taxonomists for standard genome sequencing and annotation.</title>
        <authorList>
            <consortium name="The Broad Institute Genomics Platform"/>
            <consortium name="The Broad Institute Genome Sequencing Center for Infectious Disease"/>
            <person name="Wu L."/>
            <person name="Ma J."/>
        </authorList>
    </citation>
    <scope>NUCLEOTIDE SEQUENCE [LARGE SCALE GENOMIC DNA]</scope>
    <source>
        <strain evidence="2 3">JCM 16013</strain>
    </source>
</reference>
<proteinExistence type="predicted"/>
<dbReference type="EMBL" id="BAAAQM010000089">
    <property type="protein sequence ID" value="GAA2006077.1"/>
    <property type="molecule type" value="Genomic_DNA"/>
</dbReference>
<keyword evidence="3" id="KW-1185">Reference proteome</keyword>
<name>A0ABN2TEJ9_9ACTN</name>